<dbReference type="PROSITE" id="PS00901">
    <property type="entry name" value="CYS_SYNTHASE"/>
    <property type="match status" value="1"/>
</dbReference>
<evidence type="ECO:0000256" key="4">
    <source>
        <dbReference type="ARBA" id="ARBA00008519"/>
    </source>
</evidence>
<comment type="pathway">
    <text evidence="3">Siderophore biosynthesis.</text>
</comment>
<comment type="subunit">
    <text evidence="5">Homodimer.</text>
</comment>
<comment type="caution">
    <text evidence="11">The sequence shown here is derived from an EMBL/GenBank/DDBJ whole genome shotgun (WGS) entry which is preliminary data.</text>
</comment>
<dbReference type="InterPro" id="IPR023927">
    <property type="entry name" value="SbnA"/>
</dbReference>
<reference evidence="11 12" key="1">
    <citation type="submission" date="2024-11" db="EMBL/GenBank/DDBJ databases">
        <title>The Natural Products Discovery Center: Release of the First 8490 Sequenced Strains for Exploring Actinobacteria Biosynthetic Diversity.</title>
        <authorList>
            <person name="Kalkreuter E."/>
            <person name="Kautsar S.A."/>
            <person name="Yang D."/>
            <person name="Bader C.D."/>
            <person name="Teijaro C.N."/>
            <person name="Fluegel L."/>
            <person name="Davis C.M."/>
            <person name="Simpson J.R."/>
            <person name="Lauterbach L."/>
            <person name="Steele A.D."/>
            <person name="Gui C."/>
            <person name="Meng S."/>
            <person name="Li G."/>
            <person name="Viehrig K."/>
            <person name="Ye F."/>
            <person name="Su P."/>
            <person name="Kiefer A.F."/>
            <person name="Nichols A."/>
            <person name="Cepeda A.J."/>
            <person name="Yan W."/>
            <person name="Fan B."/>
            <person name="Jiang Y."/>
            <person name="Adhikari A."/>
            <person name="Zheng C.-J."/>
            <person name="Schuster L."/>
            <person name="Cowan T.M."/>
            <person name="Smanski M.J."/>
            <person name="Chevrette M.G."/>
            <person name="De Carvalho L.P.S."/>
            <person name="Shen B."/>
        </authorList>
    </citation>
    <scope>NUCLEOTIDE SEQUENCE [LARGE SCALE GENOMIC DNA]</scope>
    <source>
        <strain evidence="11 12">NPDC020863</strain>
    </source>
</reference>
<dbReference type="EMBL" id="JBJDQH010000010">
    <property type="protein sequence ID" value="MFK4268879.1"/>
    <property type="molecule type" value="Genomic_DNA"/>
</dbReference>
<keyword evidence="8" id="KW-0808">Transferase</keyword>
<dbReference type="NCBIfam" id="TIGR03945">
    <property type="entry name" value="PLP_SbnA_fam"/>
    <property type="match status" value="1"/>
</dbReference>
<dbReference type="InterPro" id="IPR050214">
    <property type="entry name" value="Cys_Synth/Cystath_Beta-Synth"/>
</dbReference>
<comment type="similarity">
    <text evidence="4">Belongs to the cysteine synthase/cystathionine beta-synthase family. SbnA subfamily.</text>
</comment>
<dbReference type="Pfam" id="PF00291">
    <property type="entry name" value="PALP"/>
    <property type="match status" value="1"/>
</dbReference>
<organism evidence="11 12">
    <name type="scientific">Streptomyces milbemycinicus</name>
    <dbReference type="NCBI Taxonomy" id="476552"/>
    <lineage>
        <taxon>Bacteria</taxon>
        <taxon>Bacillati</taxon>
        <taxon>Actinomycetota</taxon>
        <taxon>Actinomycetes</taxon>
        <taxon>Kitasatosporales</taxon>
        <taxon>Streptomycetaceae</taxon>
        <taxon>Streptomyces</taxon>
    </lineage>
</organism>
<evidence type="ECO:0000256" key="1">
    <source>
        <dbReference type="ARBA" id="ARBA00001933"/>
    </source>
</evidence>
<dbReference type="InterPro" id="IPR036052">
    <property type="entry name" value="TrpB-like_PALP_sf"/>
</dbReference>
<evidence type="ECO:0000256" key="2">
    <source>
        <dbReference type="ARBA" id="ARBA00004056"/>
    </source>
</evidence>
<feature type="domain" description="Tryptophan synthase beta chain-like PALP" evidence="10">
    <location>
        <begin position="8"/>
        <end position="294"/>
    </location>
</feature>
<dbReference type="InterPro" id="IPR001216">
    <property type="entry name" value="P-phosphate_BS"/>
</dbReference>
<dbReference type="EC" id="2.5.1.140" evidence="6"/>
<comment type="cofactor">
    <cofactor evidence="1">
        <name>pyridoxal 5'-phosphate</name>
        <dbReference type="ChEBI" id="CHEBI:597326"/>
    </cofactor>
</comment>
<sequence>MLHDSIVDCIGSTPMVHLRRLFPTGPQVFAKLEMLNPAGSVKDRTARHIIETGMREGLLRPGAHIVESTSGNFGVALAMMSRIHGLRLTLVVDPHITSSNHAILKSYGAQVEMVDGAATGGSYLPARIARVKDILAADPAAVWINQYANSLGPEAHYRSTAEEIAEDLPGDPDYLVVAVSTTGTLNGLARRLKECYEGLQVVAVDAVGSVVFGNPPGPRRLPGIGSGRVPELLDESLVDRVVEVTDEESIEACHDLLSKEAIFAGGSSGSVIAAIRKIIPSLGPESSVVTLFPDRGDRYIDLVYGVATSEGLLAGTSAEDGESLVGAKAGS</sequence>
<keyword evidence="9" id="KW-0663">Pyridoxal phosphate</keyword>
<dbReference type="RefSeq" id="WP_358630859.1">
    <property type="nucleotide sequence ID" value="NZ_JBFACG010000017.1"/>
</dbReference>
<evidence type="ECO:0000256" key="5">
    <source>
        <dbReference type="ARBA" id="ARBA00011738"/>
    </source>
</evidence>
<dbReference type="Gene3D" id="3.40.50.1100">
    <property type="match status" value="2"/>
</dbReference>
<evidence type="ECO:0000256" key="3">
    <source>
        <dbReference type="ARBA" id="ARBA00004924"/>
    </source>
</evidence>
<evidence type="ECO:0000256" key="6">
    <source>
        <dbReference type="ARBA" id="ARBA00012331"/>
    </source>
</evidence>
<dbReference type="SUPFAM" id="SSF53686">
    <property type="entry name" value="Tryptophan synthase beta subunit-like PLP-dependent enzymes"/>
    <property type="match status" value="1"/>
</dbReference>
<evidence type="ECO:0000259" key="10">
    <source>
        <dbReference type="Pfam" id="PF00291"/>
    </source>
</evidence>
<evidence type="ECO:0000256" key="7">
    <source>
        <dbReference type="ARBA" id="ARBA00016985"/>
    </source>
</evidence>
<proteinExistence type="inferred from homology"/>
<evidence type="ECO:0000256" key="8">
    <source>
        <dbReference type="ARBA" id="ARBA00022679"/>
    </source>
</evidence>
<gene>
    <name evidence="11" type="primary">sbnA</name>
    <name evidence="11" type="ORF">ACI2L5_28650</name>
</gene>
<dbReference type="PANTHER" id="PTHR10314">
    <property type="entry name" value="CYSTATHIONINE BETA-SYNTHASE"/>
    <property type="match status" value="1"/>
</dbReference>
<protein>
    <recommendedName>
        <fullName evidence="7">N-(2-amino-2-carboxyethyl)-L-glutamate synthase</fullName>
        <ecNumber evidence="6">2.5.1.140</ecNumber>
    </recommendedName>
</protein>
<dbReference type="CDD" id="cd01561">
    <property type="entry name" value="CBS_like"/>
    <property type="match status" value="1"/>
</dbReference>
<evidence type="ECO:0000313" key="11">
    <source>
        <dbReference type="EMBL" id="MFK4268879.1"/>
    </source>
</evidence>
<accession>A0ABW8LSJ0</accession>
<evidence type="ECO:0000256" key="9">
    <source>
        <dbReference type="ARBA" id="ARBA00022898"/>
    </source>
</evidence>
<dbReference type="InterPro" id="IPR001926">
    <property type="entry name" value="TrpB-like_PALP"/>
</dbReference>
<evidence type="ECO:0000313" key="12">
    <source>
        <dbReference type="Proteomes" id="UP001620295"/>
    </source>
</evidence>
<comment type="function">
    <text evidence="2">Catalyzes the synthesis of N-((2S)-2-amino-2-carboxyethyl)-L-glutamate (ACEGA) from O-phospho-L-serine and L-glutamate. Involved in the biosynthesis of L-2,3-diaminopropionic acid (L-Dap), a precursor of staphyloferrin B and antibiotics.</text>
</comment>
<name>A0ABW8LSJ0_9ACTN</name>
<keyword evidence="12" id="KW-1185">Reference proteome</keyword>
<dbReference type="Proteomes" id="UP001620295">
    <property type="component" value="Unassembled WGS sequence"/>
</dbReference>